<sequence length="207" mass="23769">MPYLGELMSQNERFPEDISYGSIGGPAFSTSISELQNGQEQRKINWAYPRCRYNVVYGVKSHAQFAMLRDFFYAHRGRALPFRFKDWTDYKAVRQHLGVGNGTSLSLQLVKKYSGGDKSFFRTISKPVYDTIKIYLEEKLLQQNQDYLADCETGRINFTIAPKSGTNVYAEFEFDVLTRFDTDFLACTLEGYGNYGCDDIPLVEVRC</sequence>
<dbReference type="AlphaFoldDB" id="A0A858PXX9"/>
<evidence type="ECO:0000313" key="2">
    <source>
        <dbReference type="EMBL" id="QJC27429.1"/>
    </source>
</evidence>
<dbReference type="NCBIfam" id="TIGR02217">
    <property type="entry name" value="chp_TIGR02217"/>
    <property type="match status" value="1"/>
</dbReference>
<organism evidence="2 3">
    <name type="scientific">Anaplasma platys</name>
    <dbReference type="NCBI Taxonomy" id="949"/>
    <lineage>
        <taxon>Bacteria</taxon>
        <taxon>Pseudomonadati</taxon>
        <taxon>Pseudomonadota</taxon>
        <taxon>Alphaproteobacteria</taxon>
        <taxon>Rickettsiales</taxon>
        <taxon>Anaplasmataceae</taxon>
        <taxon>Anaplasma</taxon>
    </lineage>
</organism>
<dbReference type="Proteomes" id="UP000500930">
    <property type="component" value="Chromosome"/>
</dbReference>
<name>A0A858PXX9_9RICK</name>
<dbReference type="EMBL" id="CP046391">
    <property type="protein sequence ID" value="QJC27429.1"/>
    <property type="molecule type" value="Genomic_DNA"/>
</dbReference>
<reference evidence="2 3" key="1">
    <citation type="journal article" date="2020" name="Pathogens">
        <title>First Whole Genome Sequence of Anaplasma platys, an Obligate Intracellular Rickettsial Pathogen of Dogs.</title>
        <authorList>
            <person name="Llanes A."/>
            <person name="Rajeev S."/>
        </authorList>
    </citation>
    <scope>NUCLEOTIDE SEQUENCE [LARGE SCALE GENOMIC DNA]</scope>
    <source>
        <strain evidence="2 3">S3</strain>
    </source>
</reference>
<feature type="domain" description="DUF2460" evidence="1">
    <location>
        <begin position="13"/>
        <end position="206"/>
    </location>
</feature>
<proteinExistence type="predicted"/>
<accession>A0A858PXX9</accession>
<keyword evidence="3" id="KW-1185">Reference proteome</keyword>
<protein>
    <recommendedName>
        <fullName evidence="1">DUF2460 domain-containing protein</fullName>
    </recommendedName>
</protein>
<evidence type="ECO:0000259" key="1">
    <source>
        <dbReference type="Pfam" id="PF09343"/>
    </source>
</evidence>
<dbReference type="Pfam" id="PF09343">
    <property type="entry name" value="DUF2460"/>
    <property type="match status" value="1"/>
</dbReference>
<gene>
    <name evidence="2" type="ORF">ANPL_01620</name>
</gene>
<dbReference type="KEGG" id="aplt:ANPL_01620"/>
<dbReference type="InterPro" id="IPR011740">
    <property type="entry name" value="DUF2460"/>
</dbReference>
<evidence type="ECO:0000313" key="3">
    <source>
        <dbReference type="Proteomes" id="UP000500930"/>
    </source>
</evidence>